<keyword evidence="13" id="KW-1185">Reference proteome</keyword>
<feature type="domain" description="NB-ARC" evidence="9">
    <location>
        <begin position="168"/>
        <end position="327"/>
    </location>
</feature>
<reference evidence="12" key="1">
    <citation type="journal article" date="2018" name="DNA Res.">
        <title>Multiple hybrid de novo genome assembly of finger millet, an orphan allotetraploid crop.</title>
        <authorList>
            <person name="Hatakeyama M."/>
            <person name="Aluri S."/>
            <person name="Balachadran M.T."/>
            <person name="Sivarajan S.R."/>
            <person name="Patrignani A."/>
            <person name="Gruter S."/>
            <person name="Poveda L."/>
            <person name="Shimizu-Inatsugi R."/>
            <person name="Baeten J."/>
            <person name="Francoijs K.J."/>
            <person name="Nataraja K.N."/>
            <person name="Reddy Y.A.N."/>
            <person name="Phadnis S."/>
            <person name="Ravikumar R.L."/>
            <person name="Schlapbach R."/>
            <person name="Sreeman S.M."/>
            <person name="Shimizu K.K."/>
        </authorList>
    </citation>
    <scope>NUCLEOTIDE SEQUENCE</scope>
</reference>
<dbReference type="InterPro" id="IPR027417">
    <property type="entry name" value="P-loop_NTPase"/>
</dbReference>
<dbReference type="Gene3D" id="1.20.5.4130">
    <property type="match status" value="1"/>
</dbReference>
<dbReference type="SUPFAM" id="SSF52540">
    <property type="entry name" value="P-loop containing nucleoside triphosphate hydrolases"/>
    <property type="match status" value="1"/>
</dbReference>
<dbReference type="Pfam" id="PF00931">
    <property type="entry name" value="NB-ARC"/>
    <property type="match status" value="1"/>
</dbReference>
<evidence type="ECO:0000313" key="13">
    <source>
        <dbReference type="Proteomes" id="UP001054889"/>
    </source>
</evidence>
<dbReference type="FunFam" id="3.40.50.300:FF:001091">
    <property type="entry name" value="Probable disease resistance protein At1g61300"/>
    <property type="match status" value="1"/>
</dbReference>
<dbReference type="InterPro" id="IPR002182">
    <property type="entry name" value="NB-ARC"/>
</dbReference>
<dbReference type="Pfam" id="PF18052">
    <property type="entry name" value="Rx_N"/>
    <property type="match status" value="1"/>
</dbReference>
<dbReference type="InterPro" id="IPR032675">
    <property type="entry name" value="LRR_dom_sf"/>
</dbReference>
<dbReference type="AlphaFoldDB" id="A0AAV5C953"/>
<keyword evidence="6 7" id="KW-0175">Coiled coil</keyword>
<dbReference type="Gene3D" id="3.80.10.10">
    <property type="entry name" value="Ribonuclease Inhibitor"/>
    <property type="match status" value="1"/>
</dbReference>
<dbReference type="InterPro" id="IPR055414">
    <property type="entry name" value="LRR_R13L4/SHOC2-like"/>
</dbReference>
<evidence type="ECO:0000256" key="5">
    <source>
        <dbReference type="ARBA" id="ARBA00022821"/>
    </source>
</evidence>
<keyword evidence="5" id="KW-0611">Plant defense</keyword>
<dbReference type="EMBL" id="BQKI01000005">
    <property type="protein sequence ID" value="GJM94665.1"/>
    <property type="molecule type" value="Genomic_DNA"/>
</dbReference>
<dbReference type="GO" id="GO:0043531">
    <property type="term" value="F:ADP binding"/>
    <property type="evidence" value="ECO:0007669"/>
    <property type="project" value="InterPro"/>
</dbReference>
<dbReference type="InterPro" id="IPR038005">
    <property type="entry name" value="RX-like_CC"/>
</dbReference>
<evidence type="ECO:0000256" key="3">
    <source>
        <dbReference type="ARBA" id="ARBA00022737"/>
    </source>
</evidence>
<dbReference type="PRINTS" id="PR00364">
    <property type="entry name" value="DISEASERSIST"/>
</dbReference>
<evidence type="ECO:0000256" key="1">
    <source>
        <dbReference type="ARBA" id="ARBA00008894"/>
    </source>
</evidence>
<dbReference type="PANTHER" id="PTHR19338:SF75">
    <property type="entry name" value="OS08G0170100 PROTEIN"/>
    <property type="match status" value="1"/>
</dbReference>
<evidence type="ECO:0000256" key="6">
    <source>
        <dbReference type="ARBA" id="ARBA00023054"/>
    </source>
</evidence>
<reference evidence="12" key="2">
    <citation type="submission" date="2021-12" db="EMBL/GenBank/DDBJ databases">
        <title>Resequencing data analysis of finger millet.</title>
        <authorList>
            <person name="Hatakeyama M."/>
            <person name="Aluri S."/>
            <person name="Balachadran M.T."/>
            <person name="Sivarajan S.R."/>
            <person name="Poveda L."/>
            <person name="Shimizu-Inatsugi R."/>
            <person name="Schlapbach R."/>
            <person name="Sreeman S.M."/>
            <person name="Shimizu K.K."/>
        </authorList>
    </citation>
    <scope>NUCLEOTIDE SEQUENCE</scope>
</reference>
<evidence type="ECO:0000313" key="12">
    <source>
        <dbReference type="EMBL" id="GJM94665.1"/>
    </source>
</evidence>
<gene>
    <name evidence="12" type="primary">ga11334</name>
    <name evidence="12" type="ORF">PR202_ga11334</name>
</gene>
<evidence type="ECO:0000259" key="10">
    <source>
        <dbReference type="Pfam" id="PF18052"/>
    </source>
</evidence>
<feature type="coiled-coil region" evidence="7">
    <location>
        <begin position="111"/>
        <end position="138"/>
    </location>
</feature>
<protein>
    <submittedName>
        <fullName evidence="12">Uncharacterized protein</fullName>
    </submittedName>
</protein>
<evidence type="ECO:0000259" key="11">
    <source>
        <dbReference type="Pfam" id="PF23598"/>
    </source>
</evidence>
<comment type="similarity">
    <text evidence="1">Belongs to the disease resistance NB-LRR family.</text>
</comment>
<dbReference type="PANTHER" id="PTHR19338">
    <property type="entry name" value="TRANSLOCASE OF INNER MITOCHONDRIAL MEMBRANE 13 HOMOLOG"/>
    <property type="match status" value="1"/>
</dbReference>
<keyword evidence="2" id="KW-0433">Leucine-rich repeat</keyword>
<comment type="caution">
    <text evidence="12">The sequence shown here is derived from an EMBL/GenBank/DDBJ whole genome shotgun (WGS) entry which is preliminary data.</text>
</comment>
<feature type="domain" description="Disease resistance R13L4/SHOC-2-like LRR" evidence="11">
    <location>
        <begin position="358"/>
        <end position="709"/>
    </location>
</feature>
<proteinExistence type="inferred from homology"/>
<dbReference type="SUPFAM" id="SSF52047">
    <property type="entry name" value="RNI-like"/>
    <property type="match status" value="1"/>
</dbReference>
<dbReference type="InterPro" id="IPR041118">
    <property type="entry name" value="Rx_N"/>
</dbReference>
<evidence type="ECO:0000256" key="4">
    <source>
        <dbReference type="ARBA" id="ARBA00022741"/>
    </source>
</evidence>
<evidence type="ECO:0000256" key="2">
    <source>
        <dbReference type="ARBA" id="ARBA00022614"/>
    </source>
</evidence>
<keyword evidence="3" id="KW-0677">Repeat</keyword>
<feature type="domain" description="Disease resistance N-terminal" evidence="10">
    <location>
        <begin position="5"/>
        <end position="90"/>
    </location>
</feature>
<sequence>MEFATALLPKLDKLLQEEYSLQTSARKGIDFLYRELETMHAALRKISEVPREQLDDLQRIWARDVRELSYDMEDIVDTFMVDVEGPDPPSKRGAKKIFKKMIRKVAKAMARREVAQEINDIRERVRELAERRDRYKLDAIAPANKTFVDPRIRTLYTKATELVGIGEAKEEVVARLTKEDADEQERIVVVSIAGFGGLGKTTLAKAVYDEIKGQFDCTAFVSVSRNPDAKKLLKDILYELHRGGAHPGADLDEIKHLIDLVRDFLQNKRYLIVIDDIWDKEPWDKVIGLALMENDMRSRIITTTRIIDVAEHVGGCYRLKPLSDESSEILFYGRIFGSKDKCPKQFSEVSKTILKKCEAPSLSRYLLLRILDLRGCKLNGLASLGFVGSLSHLRYLGLSSSGDIPDQLPIDIGKLRFLQTLDLSETRVLELPSSVITGLGQLMCLRCYRVGTRLPDGLKKLTSLEVLQQVDLTSKCIAEELGHLTQLRVLEVWVTLSTKVAAATAAAAAAAADDDDDDDEEEEEEEEEEEWTTYSETLLKSLSKLTKFERLHISVRPDGCNLNGSTAEPLCNLRRLSIHNASVVPTWIRPAWLPSLCYLEILVKHERRDDIQVLGTLPCLGHLNFCVLKGAVVRCAIGADAFPRVVSCVFDIWGGRGAGVMPCTFPRGAMPMLQDYKFHIARHQLETIAVEDMGLSLGHLPSLRRVAVRGLEFYYVDDEAIVKDKIRIV</sequence>
<dbReference type="GO" id="GO:0051707">
    <property type="term" value="P:response to other organism"/>
    <property type="evidence" value="ECO:0007669"/>
    <property type="project" value="UniProtKB-ARBA"/>
</dbReference>
<evidence type="ECO:0000256" key="7">
    <source>
        <dbReference type="SAM" id="Coils"/>
    </source>
</evidence>
<evidence type="ECO:0000256" key="8">
    <source>
        <dbReference type="SAM" id="MobiDB-lite"/>
    </source>
</evidence>
<feature type="region of interest" description="Disordered" evidence="8">
    <location>
        <begin position="508"/>
        <end position="532"/>
    </location>
</feature>
<name>A0AAV5C953_ELECO</name>
<keyword evidence="4" id="KW-0547">Nucleotide-binding</keyword>
<dbReference type="GO" id="GO:0006952">
    <property type="term" value="P:defense response"/>
    <property type="evidence" value="ECO:0007669"/>
    <property type="project" value="UniProtKB-KW"/>
</dbReference>
<accession>A0AAV5C953</accession>
<evidence type="ECO:0000259" key="9">
    <source>
        <dbReference type="Pfam" id="PF00931"/>
    </source>
</evidence>
<dbReference type="CDD" id="cd14798">
    <property type="entry name" value="RX-CC_like"/>
    <property type="match status" value="1"/>
</dbReference>
<dbReference type="Proteomes" id="UP001054889">
    <property type="component" value="Unassembled WGS sequence"/>
</dbReference>
<feature type="compositionally biased region" description="Acidic residues" evidence="8">
    <location>
        <begin position="512"/>
        <end position="531"/>
    </location>
</feature>
<dbReference type="Pfam" id="PF23598">
    <property type="entry name" value="LRR_14"/>
    <property type="match status" value="1"/>
</dbReference>
<organism evidence="12 13">
    <name type="scientific">Eleusine coracana subsp. coracana</name>
    <dbReference type="NCBI Taxonomy" id="191504"/>
    <lineage>
        <taxon>Eukaryota</taxon>
        <taxon>Viridiplantae</taxon>
        <taxon>Streptophyta</taxon>
        <taxon>Embryophyta</taxon>
        <taxon>Tracheophyta</taxon>
        <taxon>Spermatophyta</taxon>
        <taxon>Magnoliopsida</taxon>
        <taxon>Liliopsida</taxon>
        <taxon>Poales</taxon>
        <taxon>Poaceae</taxon>
        <taxon>PACMAD clade</taxon>
        <taxon>Chloridoideae</taxon>
        <taxon>Cynodonteae</taxon>
        <taxon>Eleusininae</taxon>
        <taxon>Eleusine</taxon>
    </lineage>
</organism>
<dbReference type="Gene3D" id="3.40.50.300">
    <property type="entry name" value="P-loop containing nucleotide triphosphate hydrolases"/>
    <property type="match status" value="1"/>
</dbReference>